<dbReference type="Pfam" id="PF13472">
    <property type="entry name" value="Lipase_GDSL_2"/>
    <property type="match status" value="1"/>
</dbReference>
<protein>
    <submittedName>
        <fullName evidence="4">FG-GAP-like repeat-containing protein</fullName>
    </submittedName>
</protein>
<dbReference type="PANTHER" id="PTHR30383">
    <property type="entry name" value="THIOESTERASE 1/PROTEASE 1/LYSOPHOSPHOLIPASE L1"/>
    <property type="match status" value="1"/>
</dbReference>
<evidence type="ECO:0000313" key="4">
    <source>
        <dbReference type="EMBL" id="MDJ1132990.1"/>
    </source>
</evidence>
<reference evidence="4 5" key="1">
    <citation type="submission" date="2023-05" db="EMBL/GenBank/DDBJ databases">
        <title>Streptantibioticus silvisoli sp. nov., acidotolerant actinomycetes 1 from pine litter.</title>
        <authorList>
            <person name="Swiecimska M."/>
            <person name="Golinska P."/>
            <person name="Sangal V."/>
            <person name="Wachnowicz B."/>
            <person name="Goodfellow M."/>
        </authorList>
    </citation>
    <scope>NUCLEOTIDE SEQUENCE [LARGE SCALE GENOMIC DNA]</scope>
    <source>
        <strain evidence="4 5">DSM 42109</strain>
    </source>
</reference>
<name>A0ABT6ZV93_9ACTN</name>
<keyword evidence="1" id="KW-0732">Signal</keyword>
<comment type="caution">
    <text evidence="4">The sequence shown here is derived from an EMBL/GenBank/DDBJ whole genome shotgun (WGS) entry which is preliminary data.</text>
</comment>
<feature type="region of interest" description="Disordered" evidence="2">
    <location>
        <begin position="252"/>
        <end position="274"/>
    </location>
</feature>
<dbReference type="InterPro" id="IPR013830">
    <property type="entry name" value="SGNH_hydro"/>
</dbReference>
<feature type="region of interest" description="Disordered" evidence="2">
    <location>
        <begin position="548"/>
        <end position="573"/>
    </location>
</feature>
<sequence length="877" mass="94922">MTAPNEQERSELANWWAPVHFQDVDTSGETALGGKSDYITSYDFDGDLNGRNNWENTSEKKLKAHVYYSVVETEKYAYVLYTFFHPRDWADASLDDYLADASEHENDAEGVLVVVERDGSEHGKLTSAITVSHSDFYSYIPKDSDWKDGEETKDGELPLLASSHGDGHARPFTAQQAGTHAAWSATAKWKGLDKNIVYSEYLHGDGVLYQPGNTAEEPSGPNDRDTQYDLIDVFAPNGMWDQQNNKDLFAEPNKFAGDDSSNPNEGGACGDGGVLGPASGECGIDSANPPWAWDDKNDLPGPGHLAYRPEELARNYFDWPGEPSGTKTEYLWNEYIGVTPPDDPGRPEEPSGDWRVMGLGSSSTYGQGSSDGNGYRGAADAELRKQSRTLDWVGSVRVGTMADRDVEGWPGYRISEIAGKAQCAVKTYQPNMVTLVAGANDVIQDYQMDGAIGRLEALAKQVVADSPGAVVMVGAIQPFPDAARNARAGKLNAQMADMVKRLAGGGMHIAFTDGGLQVSDIGPDGIHPNDAGYAKMGRAFAATAASAKSSGWIRKPNPEAPNAGSHPCGLKDDGTGAVPGGGDLGGKWSDSGVIQSKEFRSSNRFWLVDINKDSKAEFVTVDKDQNMRFWWNGGPSGSKWVPFVEGENAYKPTAGAVGNALRFGDIDGDGFPDCMVVDLQGHVNISTWNASKPSGQRMCTKKYDGVGSVFSKGSTGDRPHIDASTQIRFADVTGGGRDDYLLIEPDGSTTAWYNRDFQLANGRKYLDWTPPQNISGPLQNPRQIRYADINGDKRDDRLLITAKGGVRAWINEGAKGAGGKYRDIGRIAGDSGLPPKDIKFADMNGDGKADFVRIGWTGVAHAWLNKLTAEDFKVFHP</sequence>
<gene>
    <name evidence="4" type="ORF">NMN56_013675</name>
</gene>
<dbReference type="PANTHER" id="PTHR30383:SF5">
    <property type="entry name" value="SGNH HYDROLASE-TYPE ESTERASE DOMAIN-CONTAINING PROTEIN"/>
    <property type="match status" value="1"/>
</dbReference>
<dbReference type="InterPro" id="IPR028994">
    <property type="entry name" value="Integrin_alpha_N"/>
</dbReference>
<evidence type="ECO:0000256" key="1">
    <source>
        <dbReference type="ARBA" id="ARBA00022729"/>
    </source>
</evidence>
<dbReference type="EMBL" id="JANCPR020000011">
    <property type="protein sequence ID" value="MDJ1132990.1"/>
    <property type="molecule type" value="Genomic_DNA"/>
</dbReference>
<dbReference type="SUPFAM" id="SSF52266">
    <property type="entry name" value="SGNH hydrolase"/>
    <property type="match status" value="1"/>
</dbReference>
<dbReference type="InterPro" id="IPR013517">
    <property type="entry name" value="FG-GAP"/>
</dbReference>
<dbReference type="SUPFAM" id="SSF69318">
    <property type="entry name" value="Integrin alpha N-terminal domain"/>
    <property type="match status" value="1"/>
</dbReference>
<dbReference type="RefSeq" id="WP_274041193.1">
    <property type="nucleotide sequence ID" value="NZ_JANCPR020000011.1"/>
</dbReference>
<dbReference type="Gene3D" id="3.40.50.1110">
    <property type="entry name" value="SGNH hydrolase"/>
    <property type="match status" value="1"/>
</dbReference>
<proteinExistence type="predicted"/>
<feature type="domain" description="SGNH hydrolase-type esterase" evidence="3">
    <location>
        <begin position="359"/>
        <end position="534"/>
    </location>
</feature>
<evidence type="ECO:0000313" key="5">
    <source>
        <dbReference type="Proteomes" id="UP001214441"/>
    </source>
</evidence>
<evidence type="ECO:0000256" key="2">
    <source>
        <dbReference type="SAM" id="MobiDB-lite"/>
    </source>
</evidence>
<evidence type="ECO:0000259" key="3">
    <source>
        <dbReference type="Pfam" id="PF13472"/>
    </source>
</evidence>
<keyword evidence="5" id="KW-1185">Reference proteome</keyword>
<dbReference type="Proteomes" id="UP001214441">
    <property type="component" value="Unassembled WGS sequence"/>
</dbReference>
<dbReference type="InterPro" id="IPR051532">
    <property type="entry name" value="Ester_Hydrolysis_Enzymes"/>
</dbReference>
<dbReference type="InterPro" id="IPR036514">
    <property type="entry name" value="SGNH_hydro_sf"/>
</dbReference>
<organism evidence="4 5">
    <name type="scientific">Streptomyces iconiensis</name>
    <dbReference type="NCBI Taxonomy" id="1384038"/>
    <lineage>
        <taxon>Bacteria</taxon>
        <taxon>Bacillati</taxon>
        <taxon>Actinomycetota</taxon>
        <taxon>Actinomycetes</taxon>
        <taxon>Kitasatosporales</taxon>
        <taxon>Streptomycetaceae</taxon>
        <taxon>Streptomyces</taxon>
    </lineage>
</organism>
<dbReference type="Pfam" id="PF13517">
    <property type="entry name" value="FG-GAP_3"/>
    <property type="match status" value="2"/>
</dbReference>
<accession>A0ABT6ZV93</accession>